<name>A0A327SI18_9SPHI</name>
<proteinExistence type="predicted"/>
<gene>
    <name evidence="1" type="ORF">LY11_03422</name>
</gene>
<evidence type="ECO:0000313" key="1">
    <source>
        <dbReference type="EMBL" id="RAJ28102.1"/>
    </source>
</evidence>
<sequence>MKSLSIGYDFIFNVAIKKVNGKTFKSHTVNGLGSSYDNALWDIYFKLKKKRAEILQINSVRVARIAFAIQDGKSIPLSLADCPPHIPEDLKNSMKNLPKKI</sequence>
<dbReference type="Proteomes" id="UP000249754">
    <property type="component" value="Unassembled WGS sequence"/>
</dbReference>
<dbReference type="AlphaFoldDB" id="A0A327SI18"/>
<dbReference type="RefSeq" id="WP_111634840.1">
    <property type="nucleotide sequence ID" value="NZ_QLLR01000019.1"/>
</dbReference>
<comment type="caution">
    <text evidence="1">The sequence shown here is derived from an EMBL/GenBank/DDBJ whole genome shotgun (WGS) entry which is preliminary data.</text>
</comment>
<dbReference type="EMBL" id="QLLR01000019">
    <property type="protein sequence ID" value="RAJ28102.1"/>
    <property type="molecule type" value="Genomic_DNA"/>
</dbReference>
<organism evidence="1 2">
    <name type="scientific">Pedobacter cryoconitis</name>
    <dbReference type="NCBI Taxonomy" id="188932"/>
    <lineage>
        <taxon>Bacteria</taxon>
        <taxon>Pseudomonadati</taxon>
        <taxon>Bacteroidota</taxon>
        <taxon>Sphingobacteriia</taxon>
        <taxon>Sphingobacteriales</taxon>
        <taxon>Sphingobacteriaceae</taxon>
        <taxon>Pedobacter</taxon>
    </lineage>
</organism>
<accession>A0A327SI18</accession>
<evidence type="ECO:0000313" key="2">
    <source>
        <dbReference type="Proteomes" id="UP000249754"/>
    </source>
</evidence>
<protein>
    <submittedName>
        <fullName evidence="1">Uncharacterized protein</fullName>
    </submittedName>
</protein>
<reference evidence="1 2" key="1">
    <citation type="submission" date="2018-06" db="EMBL/GenBank/DDBJ databases">
        <title>Genomic Encyclopedia of Archaeal and Bacterial Type Strains, Phase II (KMG-II): from individual species to whole genera.</title>
        <authorList>
            <person name="Goeker M."/>
        </authorList>
    </citation>
    <scope>NUCLEOTIDE SEQUENCE [LARGE SCALE GENOMIC DNA]</scope>
    <source>
        <strain evidence="1 2">DSM 14825</strain>
    </source>
</reference>
<dbReference type="OrthoDB" id="795620at2"/>